<feature type="compositionally biased region" description="Polar residues" evidence="1">
    <location>
        <begin position="327"/>
        <end position="338"/>
    </location>
</feature>
<keyword evidence="3" id="KW-1185">Reference proteome</keyword>
<feature type="region of interest" description="Disordered" evidence="1">
    <location>
        <begin position="321"/>
        <end position="343"/>
    </location>
</feature>
<proteinExistence type="predicted"/>
<comment type="caution">
    <text evidence="2">The sequence shown here is derived from an EMBL/GenBank/DDBJ whole genome shotgun (WGS) entry which is preliminary data.</text>
</comment>
<name>A0ABQ5AHS9_9ASTR</name>
<reference evidence="2" key="1">
    <citation type="journal article" date="2022" name="Int. J. Mol. Sci.">
        <title>Draft Genome of Tanacetum Coccineum: Genomic Comparison of Closely Related Tanacetum-Family Plants.</title>
        <authorList>
            <person name="Yamashiro T."/>
            <person name="Shiraishi A."/>
            <person name="Nakayama K."/>
            <person name="Satake H."/>
        </authorList>
    </citation>
    <scope>NUCLEOTIDE SEQUENCE</scope>
</reference>
<feature type="compositionally biased region" description="Basic and acidic residues" evidence="1">
    <location>
        <begin position="211"/>
        <end position="229"/>
    </location>
</feature>
<dbReference type="EMBL" id="BQNB010012329">
    <property type="protein sequence ID" value="GJT02175.1"/>
    <property type="molecule type" value="Genomic_DNA"/>
</dbReference>
<dbReference type="Proteomes" id="UP001151760">
    <property type="component" value="Unassembled WGS sequence"/>
</dbReference>
<feature type="compositionally biased region" description="Basic and acidic residues" evidence="1">
    <location>
        <begin position="122"/>
        <end position="131"/>
    </location>
</feature>
<evidence type="ECO:0000256" key="1">
    <source>
        <dbReference type="SAM" id="MobiDB-lite"/>
    </source>
</evidence>
<reference evidence="2" key="2">
    <citation type="submission" date="2022-01" db="EMBL/GenBank/DDBJ databases">
        <authorList>
            <person name="Yamashiro T."/>
            <person name="Shiraishi A."/>
            <person name="Satake H."/>
            <person name="Nakayama K."/>
        </authorList>
    </citation>
    <scope>NUCLEOTIDE SEQUENCE</scope>
</reference>
<feature type="region of interest" description="Disordered" evidence="1">
    <location>
        <begin position="211"/>
        <end position="236"/>
    </location>
</feature>
<feature type="compositionally biased region" description="Polar residues" evidence="1">
    <location>
        <begin position="87"/>
        <end position="101"/>
    </location>
</feature>
<gene>
    <name evidence="2" type="ORF">Tco_0823344</name>
</gene>
<feature type="region of interest" description="Disordered" evidence="1">
    <location>
        <begin position="122"/>
        <end position="178"/>
    </location>
</feature>
<evidence type="ECO:0000313" key="2">
    <source>
        <dbReference type="EMBL" id="GJT02175.1"/>
    </source>
</evidence>
<protein>
    <submittedName>
        <fullName evidence="2">Uncharacterized protein</fullName>
    </submittedName>
</protein>
<feature type="region of interest" description="Disordered" evidence="1">
    <location>
        <begin position="82"/>
        <end position="105"/>
    </location>
</feature>
<organism evidence="2 3">
    <name type="scientific">Tanacetum coccineum</name>
    <dbReference type="NCBI Taxonomy" id="301880"/>
    <lineage>
        <taxon>Eukaryota</taxon>
        <taxon>Viridiplantae</taxon>
        <taxon>Streptophyta</taxon>
        <taxon>Embryophyta</taxon>
        <taxon>Tracheophyta</taxon>
        <taxon>Spermatophyta</taxon>
        <taxon>Magnoliopsida</taxon>
        <taxon>eudicotyledons</taxon>
        <taxon>Gunneridae</taxon>
        <taxon>Pentapetalae</taxon>
        <taxon>asterids</taxon>
        <taxon>campanulids</taxon>
        <taxon>Asterales</taxon>
        <taxon>Asteraceae</taxon>
        <taxon>Asteroideae</taxon>
        <taxon>Anthemideae</taxon>
        <taxon>Anthemidinae</taxon>
        <taxon>Tanacetum</taxon>
    </lineage>
</organism>
<sequence>MANLIFADSHNMVAYLKKSKDNADFAEIVNFLNASPISFNDEYDTPSHTKKVFANMRRQGKDFSGTVTPLFATMLIQSQAVEGKGSGENTEPQHTPTTASPSYVEPIPISSGPATLIADESVHGESGDSVERAATTATSLDVEQGSEATRDTIAQTRSERVSIPSYDSPLPGVNTPGSDEERIELKELMDMCTKLFDRVLDLENVMIESSAEKSLGDQEDSSKHGRNEIAQDEGISWFQEDSETQGRYGHDIGVNTASTSITTTSINITTVEPVTTASAPITSVGVSVSIAKPSTPLTTTTTTFIEDEDLTIAQTLMKMKSEKSKANEVTMQEPSESGTRVRVPPLQLDPKVKGKAKMVEPKKPKKKKDQIEYDVDVAQRLQAELDEEARLEKEREVEASKAANIAEWDNIQAMMDANYELATILQAE</sequence>
<evidence type="ECO:0000313" key="3">
    <source>
        <dbReference type="Proteomes" id="UP001151760"/>
    </source>
</evidence>
<accession>A0ABQ5AHS9</accession>